<dbReference type="InterPro" id="IPR024282">
    <property type="entry name" value="DUF3376"/>
</dbReference>
<evidence type="ECO:0000313" key="7">
    <source>
        <dbReference type="Proteomes" id="UP001163687"/>
    </source>
</evidence>
<keyword evidence="4" id="KW-0812">Transmembrane</keyword>
<keyword evidence="4" id="KW-1133">Transmembrane helix</keyword>
<dbReference type="InterPro" id="IPR002641">
    <property type="entry name" value="PNPLA_dom"/>
</dbReference>
<organism evidence="6 7">
    <name type="scientific">Caldinitratiruptor microaerophilus</name>
    <dbReference type="NCBI Taxonomy" id="671077"/>
    <lineage>
        <taxon>Bacteria</taxon>
        <taxon>Bacillati</taxon>
        <taxon>Bacillota</taxon>
        <taxon>Clostridia</taxon>
        <taxon>Eubacteriales</taxon>
        <taxon>Symbiobacteriaceae</taxon>
        <taxon>Caldinitratiruptor</taxon>
    </lineage>
</organism>
<dbReference type="Pfam" id="PF11856">
    <property type="entry name" value="DUF3376"/>
    <property type="match status" value="1"/>
</dbReference>
<feature type="active site" description="Nucleophile" evidence="2">
    <location>
        <position position="77"/>
    </location>
</feature>
<feature type="domain" description="PNPLA" evidence="5">
    <location>
        <begin position="15"/>
        <end position="295"/>
    </location>
</feature>
<feature type="short sequence motif" description="GXSXG" evidence="2">
    <location>
        <begin position="75"/>
        <end position="79"/>
    </location>
</feature>
<feature type="transmembrane region" description="Helical" evidence="4">
    <location>
        <begin position="783"/>
        <end position="807"/>
    </location>
</feature>
<dbReference type="InterPro" id="IPR016035">
    <property type="entry name" value="Acyl_Trfase/lysoPLipase"/>
</dbReference>
<reference evidence="6" key="1">
    <citation type="submission" date="2022-03" db="EMBL/GenBank/DDBJ databases">
        <title>Complete genome sequence of Caldinitratiruptor microaerophilus.</title>
        <authorList>
            <person name="Mukaiyama R."/>
            <person name="Nishiyama T."/>
            <person name="Ueda K."/>
        </authorList>
    </citation>
    <scope>NUCLEOTIDE SEQUENCE</scope>
    <source>
        <strain evidence="6">JCM 16183</strain>
    </source>
</reference>
<accession>A0AA35CLW4</accession>
<dbReference type="GO" id="GO:0016042">
    <property type="term" value="P:lipid catabolic process"/>
    <property type="evidence" value="ECO:0007669"/>
    <property type="project" value="UniProtKB-UniRule"/>
</dbReference>
<dbReference type="AlphaFoldDB" id="A0AA35CLW4"/>
<dbReference type="InterPro" id="IPR019894">
    <property type="entry name" value="Patatin-related_protein"/>
</dbReference>
<protein>
    <recommendedName>
        <fullName evidence="5">PNPLA domain-containing protein</fullName>
    </recommendedName>
</protein>
<evidence type="ECO:0000256" key="2">
    <source>
        <dbReference type="PROSITE-ProRule" id="PRU01161"/>
    </source>
</evidence>
<proteinExistence type="predicted"/>
<keyword evidence="1 2" id="KW-0443">Lipid metabolism</keyword>
<dbReference type="PROSITE" id="PS51635">
    <property type="entry name" value="PNPLA"/>
    <property type="match status" value="1"/>
</dbReference>
<dbReference type="Gene3D" id="3.40.1090.10">
    <property type="entry name" value="Cytosolic phospholipase A2 catalytic domain"/>
    <property type="match status" value="2"/>
</dbReference>
<gene>
    <name evidence="6" type="ORF">caldi_26970</name>
</gene>
<dbReference type="Pfam" id="PF01734">
    <property type="entry name" value="Patatin"/>
    <property type="match status" value="1"/>
</dbReference>
<evidence type="ECO:0000313" key="6">
    <source>
        <dbReference type="EMBL" id="BDG61607.1"/>
    </source>
</evidence>
<dbReference type="NCBIfam" id="TIGR03607">
    <property type="entry name" value="patatin-like protein"/>
    <property type="match status" value="1"/>
</dbReference>
<dbReference type="KEGG" id="cmic:caldi_26970"/>
<evidence type="ECO:0000259" key="5">
    <source>
        <dbReference type="PROSITE" id="PS51635"/>
    </source>
</evidence>
<evidence type="ECO:0000256" key="3">
    <source>
        <dbReference type="SAM" id="MobiDB-lite"/>
    </source>
</evidence>
<keyword evidence="4" id="KW-0472">Membrane</keyword>
<dbReference type="SUPFAM" id="SSF52151">
    <property type="entry name" value="FabD/lysophospholipase-like"/>
    <property type="match status" value="1"/>
</dbReference>
<feature type="region of interest" description="Disordered" evidence="3">
    <location>
        <begin position="816"/>
        <end position="847"/>
    </location>
</feature>
<keyword evidence="2" id="KW-0378">Hydrolase</keyword>
<dbReference type="EMBL" id="AP025628">
    <property type="protein sequence ID" value="BDG61607.1"/>
    <property type="molecule type" value="Genomic_DNA"/>
</dbReference>
<feature type="short sequence motif" description="DGA/G" evidence="2">
    <location>
        <begin position="282"/>
        <end position="284"/>
    </location>
</feature>
<name>A0AA35CLW4_9FIRM</name>
<dbReference type="GO" id="GO:0016787">
    <property type="term" value="F:hydrolase activity"/>
    <property type="evidence" value="ECO:0007669"/>
    <property type="project" value="UniProtKB-UniRule"/>
</dbReference>
<evidence type="ECO:0000256" key="4">
    <source>
        <dbReference type="SAM" id="Phobius"/>
    </source>
</evidence>
<evidence type="ECO:0000256" key="1">
    <source>
        <dbReference type="ARBA" id="ARBA00023098"/>
    </source>
</evidence>
<sequence length="847" mass="91737">MAGTGEARCELRIGLVLYGGVSLAIYMAGAAQEILRLVRSWPPAAAPEPGRAGEGPYAALLRQASVRPVVDIIAGTSAGGLNGLILAKALACGAPDLAEAGRLWIEKAGAEALLHRPSPEALLRGEYLERQLWRALRRLDRRAEPGLAMQVPVLDLFLTATDLGGVGWEAGRDLGVRDVFGQPVRGRENLLLFHLRKRSPLPRAFPDDRGPRLGYERNDFTAPRPALARRRDRLLARLGRATSAFPVAFPPVRLQRDAVRRGGLPDLWPDDPAGPRERWLTDGGLLLNRPFPPVIRTVFGRVADRPVERVLLYLDPDPEPSGPEPRGGRPGLDRVLAAVAGLPWNEDIRRYIAEVREHNRRVRHYRRALLEGEASAGGPPAAGPAGMTAYRALRRQRLEEYYRTGFGAALVPAEAFLDALLDGTDRNGGPPADLDRLDPPYQQRRLQYLIHLVGTFYPRGGPPGDVAAIGRLEAMLWEVHELWRQVEWEIFHPGALPPGDPLRDAFEALAATSPGSGVPALRALAAAVRRRLKACERAAAERLEQAWQFASGLPGGATAARDGLAATLVRAWAGFAERDVLLFPLAEYGGLGEWDEVEVGRLSPAAPTSIRVQARRKLAGEILAHFGGFLDERWRRSDHMWGRLDTAELLIRLVAATAARHLPPAEAAALAQQVPELVAASHREILVEEAEALDGRALRALLRRLPAGGGLCAPDADRLPLPDLVARAPYEVLREYLERYHRVGEEGVLDLPAPRLARLGYRTIRNLARAVAAAGGGPRQSRFLLIPVALGLWLAGPVVGLGLLAAAGAARWLGRRRPPGADPGSGGSTGEVARDGRAMRPGGGSRT</sequence>
<dbReference type="Proteomes" id="UP001163687">
    <property type="component" value="Chromosome"/>
</dbReference>
<keyword evidence="2" id="KW-0442">Lipid degradation</keyword>
<dbReference type="RefSeq" id="WP_264842240.1">
    <property type="nucleotide sequence ID" value="NZ_AP025628.1"/>
</dbReference>
<comment type="caution">
    <text evidence="2">Lacks conserved residue(s) required for the propagation of feature annotation.</text>
</comment>
<keyword evidence="7" id="KW-1185">Reference proteome</keyword>
<feature type="active site" description="Proton acceptor" evidence="2">
    <location>
        <position position="282"/>
    </location>
</feature>